<dbReference type="CDD" id="cd00067">
    <property type="entry name" value="GAL4"/>
    <property type="match status" value="1"/>
</dbReference>
<dbReference type="EMBL" id="JAGMWT010000005">
    <property type="protein sequence ID" value="KAH7128300.1"/>
    <property type="molecule type" value="Genomic_DNA"/>
</dbReference>
<keyword evidence="4" id="KW-0804">Transcription</keyword>
<evidence type="ECO:0000313" key="8">
    <source>
        <dbReference type="EMBL" id="KAH7128300.1"/>
    </source>
</evidence>
<protein>
    <recommendedName>
        <fullName evidence="7">Zn(2)-C6 fungal-type domain-containing protein</fullName>
    </recommendedName>
</protein>
<comment type="caution">
    <text evidence="8">The sequence shown here is derived from an EMBL/GenBank/DDBJ whole genome shotgun (WGS) entry which is preliminary data.</text>
</comment>
<reference evidence="8" key="1">
    <citation type="journal article" date="2021" name="Nat. Commun.">
        <title>Genetic determinants of endophytism in the Arabidopsis root mycobiome.</title>
        <authorList>
            <person name="Mesny F."/>
            <person name="Miyauchi S."/>
            <person name="Thiergart T."/>
            <person name="Pickel B."/>
            <person name="Atanasova L."/>
            <person name="Karlsson M."/>
            <person name="Huettel B."/>
            <person name="Barry K.W."/>
            <person name="Haridas S."/>
            <person name="Chen C."/>
            <person name="Bauer D."/>
            <person name="Andreopoulos W."/>
            <person name="Pangilinan J."/>
            <person name="LaButti K."/>
            <person name="Riley R."/>
            <person name="Lipzen A."/>
            <person name="Clum A."/>
            <person name="Drula E."/>
            <person name="Henrissat B."/>
            <person name="Kohler A."/>
            <person name="Grigoriev I.V."/>
            <person name="Martin F.M."/>
            <person name="Hacquard S."/>
        </authorList>
    </citation>
    <scope>NUCLEOTIDE SEQUENCE</scope>
    <source>
        <strain evidence="8">MPI-CAGE-CH-0243</strain>
    </source>
</reference>
<dbReference type="PANTHER" id="PTHR31845:SF17">
    <property type="entry name" value="ZN(II)2CYS6 TRANSCRIPTION FACTOR (EUROFUNG)"/>
    <property type="match status" value="1"/>
</dbReference>
<name>A0A9P9IR91_9PLEO</name>
<dbReference type="OrthoDB" id="3429912at2759"/>
<dbReference type="CDD" id="cd12148">
    <property type="entry name" value="fungal_TF_MHR"/>
    <property type="match status" value="1"/>
</dbReference>
<organism evidence="8 9">
    <name type="scientific">Dendryphion nanum</name>
    <dbReference type="NCBI Taxonomy" id="256645"/>
    <lineage>
        <taxon>Eukaryota</taxon>
        <taxon>Fungi</taxon>
        <taxon>Dikarya</taxon>
        <taxon>Ascomycota</taxon>
        <taxon>Pezizomycotina</taxon>
        <taxon>Dothideomycetes</taxon>
        <taxon>Pleosporomycetidae</taxon>
        <taxon>Pleosporales</taxon>
        <taxon>Torulaceae</taxon>
        <taxon>Dendryphion</taxon>
    </lineage>
</organism>
<sequence length="731" mass="81064">MASKQAACLNCRKSKIKCKREVGAAVCEKCEQTKTECIIPNFHIGRQKGVKKYVLVRRIVGLLTYTSSKRTGLDKAIFQIEEAIKKSRSDSFSKEGTLEQLQQLLGEVRGVQEASDADAASISIPQLTERDGSGHPSDDQLALDDAENPLQLLARASDLRLTSPQSGDASASTPGSRYYTNESNDAVDVHRFFLPMKAYLDQGPDLDPIDVGLVTLEEADMLLSFFHDRLAHTRWGLDPQVHTLHFVRNRSAFLFTSLLTASARFLPSTAAVAKRLLHHRLYLVQQIISRRFRSVEIILAFMVNVPWMHPGAHAGDDDTGYFISLALSLALDLSLNKIIVPSQSFEPDALKRIPKADCIDATRALTMDGFEDVDPKSEWGQRLLRRRERVWIALFVLERGVCLARGRSYSVPITPLVMYCDKWHNNAVAHTQDGALISMAVLRRDLDGLFTSVRSRCDSYRVIDVGSKVADEIEATIEGFFTRWNTAWTSAIGDGEHRTLPPYVEILVTHTRLSIYSGVINHPTAPQEVKRQFRASALSSALNVMRAAIQGESRLKSMPNNTVIMICFAACIALTLSTASSSGSHNLAPSVRNLIDETATSLERIGSTPSHRNGTSVLYGKYLHELVKDAPAIATNQHQYQSVANLAPQTTTPLDPAMFATASDHVDTFGHAQYPLNWGEPLQFSAMSGNEVIETVMNSGDFESALFDIPMEDMNSFAWMDWMNPPDFGFQ</sequence>
<keyword evidence="9" id="KW-1185">Reference proteome</keyword>
<gene>
    <name evidence="8" type="ORF">B0J11DRAFT_267172</name>
</gene>
<dbReference type="AlphaFoldDB" id="A0A9P9IR91"/>
<keyword evidence="3" id="KW-0238">DNA-binding</keyword>
<keyword evidence="2" id="KW-0805">Transcription regulation</keyword>
<dbReference type="Pfam" id="PF00172">
    <property type="entry name" value="Zn_clus"/>
    <property type="match status" value="1"/>
</dbReference>
<evidence type="ECO:0000256" key="1">
    <source>
        <dbReference type="ARBA" id="ARBA00004123"/>
    </source>
</evidence>
<evidence type="ECO:0000259" key="7">
    <source>
        <dbReference type="PROSITE" id="PS50048"/>
    </source>
</evidence>
<dbReference type="InterPro" id="IPR051089">
    <property type="entry name" value="prtT"/>
</dbReference>
<keyword evidence="5" id="KW-0539">Nucleus</keyword>
<dbReference type="PROSITE" id="PS50048">
    <property type="entry name" value="ZN2_CY6_FUNGAL_2"/>
    <property type="match status" value="1"/>
</dbReference>
<dbReference type="SMART" id="SM00066">
    <property type="entry name" value="GAL4"/>
    <property type="match status" value="1"/>
</dbReference>
<evidence type="ECO:0000256" key="5">
    <source>
        <dbReference type="ARBA" id="ARBA00023242"/>
    </source>
</evidence>
<proteinExistence type="predicted"/>
<dbReference type="GO" id="GO:0008270">
    <property type="term" value="F:zinc ion binding"/>
    <property type="evidence" value="ECO:0007669"/>
    <property type="project" value="InterPro"/>
</dbReference>
<dbReference type="PROSITE" id="PS00463">
    <property type="entry name" value="ZN2_CY6_FUNGAL_1"/>
    <property type="match status" value="1"/>
</dbReference>
<dbReference type="GO" id="GO:0000976">
    <property type="term" value="F:transcription cis-regulatory region binding"/>
    <property type="evidence" value="ECO:0007669"/>
    <property type="project" value="TreeGrafter"/>
</dbReference>
<dbReference type="InterPro" id="IPR036864">
    <property type="entry name" value="Zn2-C6_fun-type_DNA-bd_sf"/>
</dbReference>
<dbReference type="InterPro" id="IPR001138">
    <property type="entry name" value="Zn2Cys6_DnaBD"/>
</dbReference>
<dbReference type="PANTHER" id="PTHR31845">
    <property type="entry name" value="FINGER DOMAIN PROTEIN, PUTATIVE-RELATED"/>
    <property type="match status" value="1"/>
</dbReference>
<dbReference type="Gene3D" id="4.10.240.10">
    <property type="entry name" value="Zn(2)-C6 fungal-type DNA-binding domain"/>
    <property type="match status" value="1"/>
</dbReference>
<feature type="domain" description="Zn(2)-C6 fungal-type" evidence="7">
    <location>
        <begin position="7"/>
        <end position="39"/>
    </location>
</feature>
<dbReference type="SUPFAM" id="SSF57701">
    <property type="entry name" value="Zn2/Cys6 DNA-binding domain"/>
    <property type="match status" value="1"/>
</dbReference>
<evidence type="ECO:0000256" key="6">
    <source>
        <dbReference type="SAM" id="MobiDB-lite"/>
    </source>
</evidence>
<feature type="region of interest" description="Disordered" evidence="6">
    <location>
        <begin position="161"/>
        <end position="180"/>
    </location>
</feature>
<evidence type="ECO:0000256" key="3">
    <source>
        <dbReference type="ARBA" id="ARBA00023125"/>
    </source>
</evidence>
<dbReference type="GO" id="GO:0005634">
    <property type="term" value="C:nucleus"/>
    <property type="evidence" value="ECO:0007669"/>
    <property type="project" value="UniProtKB-SubCell"/>
</dbReference>
<dbReference type="GO" id="GO:0000981">
    <property type="term" value="F:DNA-binding transcription factor activity, RNA polymerase II-specific"/>
    <property type="evidence" value="ECO:0007669"/>
    <property type="project" value="InterPro"/>
</dbReference>
<evidence type="ECO:0000313" key="9">
    <source>
        <dbReference type="Proteomes" id="UP000700596"/>
    </source>
</evidence>
<comment type="subcellular location">
    <subcellularLocation>
        <location evidence="1">Nucleus</location>
    </subcellularLocation>
</comment>
<evidence type="ECO:0000256" key="4">
    <source>
        <dbReference type="ARBA" id="ARBA00023163"/>
    </source>
</evidence>
<evidence type="ECO:0000256" key="2">
    <source>
        <dbReference type="ARBA" id="ARBA00023015"/>
    </source>
</evidence>
<accession>A0A9P9IR91</accession>
<dbReference type="Proteomes" id="UP000700596">
    <property type="component" value="Unassembled WGS sequence"/>
</dbReference>